<evidence type="ECO:0000313" key="2">
    <source>
        <dbReference type="EMBL" id="KAF6817647.1"/>
    </source>
</evidence>
<dbReference type="EMBL" id="WIGM01000651">
    <property type="protein sequence ID" value="KAF6817647.1"/>
    <property type="molecule type" value="Genomic_DNA"/>
</dbReference>
<dbReference type="AlphaFoldDB" id="A0A8H6JQT0"/>
<feature type="region of interest" description="Disordered" evidence="1">
    <location>
        <begin position="69"/>
        <end position="108"/>
    </location>
</feature>
<protein>
    <submittedName>
        <fullName evidence="2">Uncharacterized protein</fullName>
    </submittedName>
</protein>
<feature type="region of interest" description="Disordered" evidence="1">
    <location>
        <begin position="1"/>
        <end position="35"/>
    </location>
</feature>
<name>A0A8H6JQT0_9PEZI</name>
<dbReference type="Proteomes" id="UP000639643">
    <property type="component" value="Unassembled WGS sequence"/>
</dbReference>
<organism evidence="2 3">
    <name type="scientific">Colletotrichum musicola</name>
    <dbReference type="NCBI Taxonomy" id="2175873"/>
    <lineage>
        <taxon>Eukaryota</taxon>
        <taxon>Fungi</taxon>
        <taxon>Dikarya</taxon>
        <taxon>Ascomycota</taxon>
        <taxon>Pezizomycotina</taxon>
        <taxon>Sordariomycetes</taxon>
        <taxon>Hypocreomycetidae</taxon>
        <taxon>Glomerellales</taxon>
        <taxon>Glomerellaceae</taxon>
        <taxon>Colletotrichum</taxon>
        <taxon>Colletotrichum orchidearum species complex</taxon>
    </lineage>
</organism>
<accession>A0A8H6JQT0</accession>
<gene>
    <name evidence="2" type="ORF">CMUS01_12064</name>
</gene>
<evidence type="ECO:0000256" key="1">
    <source>
        <dbReference type="SAM" id="MobiDB-lite"/>
    </source>
</evidence>
<proteinExistence type="predicted"/>
<evidence type="ECO:0000313" key="3">
    <source>
        <dbReference type="Proteomes" id="UP000639643"/>
    </source>
</evidence>
<sequence length="126" mass="12782">MSVAARSSPGALRATVVLPPIEGSDGGAASQVQPSEEQTNVAGQGYLYRSTQCLPSVPVLTAWRSTDRPAGFGSSPKLPGAPSSACEKGWQLSPVGPSETPAKIKPLVAGPLGSPLQVGFTATRTP</sequence>
<keyword evidence="3" id="KW-1185">Reference proteome</keyword>
<reference evidence="2" key="1">
    <citation type="journal article" date="2020" name="Phytopathology">
        <title>Genome Sequence Resources of Colletotrichum truncatum, C. plurivorum, C. musicola, and C. sojae: Four Species Pathogenic to Soybean (Glycine max).</title>
        <authorList>
            <person name="Rogerio F."/>
            <person name="Boufleur T.R."/>
            <person name="Ciampi-Guillardi M."/>
            <person name="Sukno S.A."/>
            <person name="Thon M.R."/>
            <person name="Massola Junior N.S."/>
            <person name="Baroncelli R."/>
        </authorList>
    </citation>
    <scope>NUCLEOTIDE SEQUENCE</scope>
    <source>
        <strain evidence="2">LFN0074</strain>
    </source>
</reference>
<comment type="caution">
    <text evidence="2">The sequence shown here is derived from an EMBL/GenBank/DDBJ whole genome shotgun (WGS) entry which is preliminary data.</text>
</comment>